<dbReference type="Proteomes" id="UP001500893">
    <property type="component" value="Unassembled WGS sequence"/>
</dbReference>
<proteinExistence type="predicted"/>
<protein>
    <submittedName>
        <fullName evidence="1">Uncharacterized protein</fullName>
    </submittedName>
</protein>
<accession>A0ABP6NJ14</accession>
<evidence type="ECO:0000313" key="1">
    <source>
        <dbReference type="EMBL" id="GAA3149461.1"/>
    </source>
</evidence>
<evidence type="ECO:0000313" key="2">
    <source>
        <dbReference type="Proteomes" id="UP001500893"/>
    </source>
</evidence>
<sequence>MPKHAESEEAAERDLLEYCESIGFDPEWISAEKWQSSIGIATRKEYGFAEAHRTIDSDREEMAKDSARAARRAGLDGDPAGLLAKVKKHYALKDTLVPGILQQCADAYVGGERVNLGLGGSPLDRDAYGELRDEWRQAAALAAGGVFTEFVSHAPQDKAALGKGSVGATLAKRKVQGNLLVKIGGVRFNMHIDIAD</sequence>
<organism evidence="1 2">
    <name type="scientific">Streptomyces rameus</name>
    <dbReference type="NCBI Taxonomy" id="68261"/>
    <lineage>
        <taxon>Bacteria</taxon>
        <taxon>Bacillati</taxon>
        <taxon>Actinomycetota</taxon>
        <taxon>Actinomycetes</taxon>
        <taxon>Kitasatosporales</taxon>
        <taxon>Streptomycetaceae</taxon>
        <taxon>Streptomyces</taxon>
    </lineage>
</organism>
<keyword evidence="2" id="KW-1185">Reference proteome</keyword>
<reference evidence="2" key="1">
    <citation type="journal article" date="2019" name="Int. J. Syst. Evol. Microbiol.">
        <title>The Global Catalogue of Microorganisms (GCM) 10K type strain sequencing project: providing services to taxonomists for standard genome sequencing and annotation.</title>
        <authorList>
            <consortium name="The Broad Institute Genomics Platform"/>
            <consortium name="The Broad Institute Genome Sequencing Center for Infectious Disease"/>
            <person name="Wu L."/>
            <person name="Ma J."/>
        </authorList>
    </citation>
    <scope>NUCLEOTIDE SEQUENCE [LARGE SCALE GENOMIC DNA]</scope>
    <source>
        <strain evidence="2">JCM 11574</strain>
    </source>
</reference>
<dbReference type="EMBL" id="BAAAVM010000055">
    <property type="protein sequence ID" value="GAA3149461.1"/>
    <property type="molecule type" value="Genomic_DNA"/>
</dbReference>
<comment type="caution">
    <text evidence="1">The sequence shown here is derived from an EMBL/GenBank/DDBJ whole genome shotgun (WGS) entry which is preliminary data.</text>
</comment>
<gene>
    <name evidence="1" type="ORF">GCM10010521_41060</name>
</gene>
<dbReference type="RefSeq" id="WP_345053954.1">
    <property type="nucleotide sequence ID" value="NZ_BAAAVM010000055.1"/>
</dbReference>
<name>A0ABP6NJ14_9ACTN</name>